<accession>A0ABY4E7D2</accession>
<organism evidence="3 4">
    <name type="scientific">Vitreoscilla massiliensis</name>
    <dbReference type="NCBI Taxonomy" id="1689272"/>
    <lineage>
        <taxon>Bacteria</taxon>
        <taxon>Pseudomonadati</taxon>
        <taxon>Pseudomonadota</taxon>
        <taxon>Betaproteobacteria</taxon>
        <taxon>Neisseriales</taxon>
        <taxon>Neisseriaceae</taxon>
        <taxon>Vitreoscilla</taxon>
    </lineage>
</organism>
<gene>
    <name evidence="3" type="ORF">LVJ82_04875</name>
</gene>
<evidence type="ECO:0000313" key="4">
    <source>
        <dbReference type="Proteomes" id="UP000832011"/>
    </source>
</evidence>
<proteinExistence type="predicted"/>
<evidence type="ECO:0000256" key="2">
    <source>
        <dbReference type="SAM" id="SignalP"/>
    </source>
</evidence>
<feature type="region of interest" description="Disordered" evidence="1">
    <location>
        <begin position="188"/>
        <end position="213"/>
    </location>
</feature>
<evidence type="ECO:0000313" key="3">
    <source>
        <dbReference type="EMBL" id="UOO90318.1"/>
    </source>
</evidence>
<feature type="compositionally biased region" description="Low complexity" evidence="1">
    <location>
        <begin position="39"/>
        <end position="51"/>
    </location>
</feature>
<feature type="chain" id="PRO_5046957897" description="DUF3887 domain-containing protein" evidence="2">
    <location>
        <begin position="36"/>
        <end position="213"/>
    </location>
</feature>
<reference evidence="3 4" key="1">
    <citation type="journal article" date="2022" name="Res Sq">
        <title>Evolution of multicellular longitudinally dividing oral cavity symbionts (Neisseriaceae).</title>
        <authorList>
            <person name="Nyongesa S."/>
            <person name="Weber P."/>
            <person name="Bernet E."/>
            <person name="Pullido F."/>
            <person name="Nieckarz M."/>
            <person name="Delaby M."/>
            <person name="Nieves C."/>
            <person name="Viehboeck T."/>
            <person name="Krause N."/>
            <person name="Rivera-Millot A."/>
            <person name="Nakamura A."/>
            <person name="Vischer N."/>
            <person name="VanNieuwenhze M."/>
            <person name="Brun Y."/>
            <person name="Cava F."/>
            <person name="Bulgheresi S."/>
            <person name="Veyrier F."/>
        </authorList>
    </citation>
    <scope>NUCLEOTIDE SEQUENCE [LARGE SCALE GENOMIC DNA]</scope>
    <source>
        <strain evidence="3 4">SN4</strain>
    </source>
</reference>
<evidence type="ECO:0000256" key="1">
    <source>
        <dbReference type="SAM" id="MobiDB-lite"/>
    </source>
</evidence>
<dbReference type="Proteomes" id="UP000832011">
    <property type="component" value="Chromosome"/>
</dbReference>
<name>A0ABY4E7D2_9NEIS</name>
<keyword evidence="4" id="KW-1185">Reference proteome</keyword>
<feature type="signal peptide" evidence="2">
    <location>
        <begin position="1"/>
        <end position="35"/>
    </location>
</feature>
<dbReference type="RefSeq" id="WP_147645366.1">
    <property type="nucleotide sequence ID" value="NZ_CABKVG010000008.1"/>
</dbReference>
<evidence type="ECO:0008006" key="5">
    <source>
        <dbReference type="Google" id="ProtNLM"/>
    </source>
</evidence>
<dbReference type="EMBL" id="CP091511">
    <property type="protein sequence ID" value="UOO90318.1"/>
    <property type="molecule type" value="Genomic_DNA"/>
</dbReference>
<keyword evidence="2" id="KW-0732">Signal</keyword>
<protein>
    <recommendedName>
        <fullName evidence="5">DUF3887 domain-containing protein</fullName>
    </recommendedName>
</protein>
<feature type="region of interest" description="Disordered" evidence="1">
    <location>
        <begin position="39"/>
        <end position="68"/>
    </location>
</feature>
<sequence>MHSVFLATSLRYHRLSGLMLASLLLLLACTEQPPAAVSASTPAASQSQEAALPATASPIVRPSKRQLSPAQLQMAQTVVDAMKTKHYDEFESHIDPSFAAELKDNPQLMAEMASFVPQEASIKPPKLFALEDVYYEGYGHMLMATFDYPYAQQNMLFLIAFDAAEGSTDIKSLAVNTFPGSGDYINIDEADPSAVETETEIDTASASEDEPKE</sequence>